<feature type="site" description="Could be important to modulate the pK values of the two catalytic cysteine residues" evidence="8">
    <location>
        <position position="158"/>
    </location>
</feature>
<keyword evidence="5 8" id="KW-0457">Lysine biosynthesis</keyword>
<comment type="catalytic activity">
    <reaction evidence="7 8">
        <text>(2S,6S)-2,6-diaminopimelate = meso-2,6-diaminopimelate</text>
        <dbReference type="Rhea" id="RHEA:15393"/>
        <dbReference type="ChEBI" id="CHEBI:57609"/>
        <dbReference type="ChEBI" id="CHEBI:57791"/>
        <dbReference type="EC" id="5.1.1.7"/>
    </reaction>
</comment>
<dbReference type="InterPro" id="IPR001653">
    <property type="entry name" value="DAP_epimerase_DapF"/>
</dbReference>
<feature type="binding site" evidence="8">
    <location>
        <begin position="207"/>
        <end position="208"/>
    </location>
    <ligand>
        <name>substrate</name>
    </ligand>
</feature>
<accession>A0A284VS20</accession>
<keyword evidence="11" id="KW-1185">Reference proteome</keyword>
<comment type="caution">
    <text evidence="8">Lacks conserved residue(s) required for the propagation of feature annotation.</text>
</comment>
<evidence type="ECO:0000256" key="1">
    <source>
        <dbReference type="ARBA" id="ARBA00005196"/>
    </source>
</evidence>
<dbReference type="HAMAP" id="MF_00197">
    <property type="entry name" value="DAP_epimerase"/>
    <property type="match status" value="1"/>
</dbReference>
<feature type="active site" description="Proton acceptor" evidence="8">
    <location>
        <position position="217"/>
    </location>
</feature>
<evidence type="ECO:0000256" key="6">
    <source>
        <dbReference type="ARBA" id="ARBA00023235"/>
    </source>
</evidence>
<dbReference type="GO" id="GO:0005829">
    <property type="term" value="C:cytosol"/>
    <property type="evidence" value="ECO:0007669"/>
    <property type="project" value="TreeGrafter"/>
</dbReference>
<evidence type="ECO:0000313" key="11">
    <source>
        <dbReference type="Proteomes" id="UP000218615"/>
    </source>
</evidence>
<dbReference type="SUPFAM" id="SSF54506">
    <property type="entry name" value="Diaminopimelate epimerase-like"/>
    <property type="match status" value="2"/>
</dbReference>
<organism evidence="10 11">
    <name type="scientific">Candidatus Methanoperedens nitratireducens</name>
    <dbReference type="NCBI Taxonomy" id="1392998"/>
    <lineage>
        <taxon>Archaea</taxon>
        <taxon>Methanobacteriati</taxon>
        <taxon>Methanobacteriota</taxon>
        <taxon>Stenosarchaea group</taxon>
        <taxon>Methanomicrobia</taxon>
        <taxon>Methanosarcinales</taxon>
        <taxon>ANME-2 cluster</taxon>
        <taxon>Candidatus Methanoperedentaceae</taxon>
        <taxon>Candidatus Methanoperedens</taxon>
    </lineage>
</organism>
<name>A0A284VS20_9EURY</name>
<feature type="binding site" evidence="8">
    <location>
        <position position="66"/>
    </location>
    <ligand>
        <name>substrate</name>
    </ligand>
</feature>
<dbReference type="Proteomes" id="UP000218615">
    <property type="component" value="Unassembled WGS sequence"/>
</dbReference>
<evidence type="ECO:0000256" key="3">
    <source>
        <dbReference type="ARBA" id="ARBA00013080"/>
    </source>
</evidence>
<evidence type="ECO:0000256" key="5">
    <source>
        <dbReference type="ARBA" id="ARBA00023154"/>
    </source>
</evidence>
<dbReference type="OrthoDB" id="358699at2157"/>
<dbReference type="Gene3D" id="3.10.310.10">
    <property type="entry name" value="Diaminopimelate Epimerase, Chain A, domain 1"/>
    <property type="match status" value="2"/>
</dbReference>
<dbReference type="PROSITE" id="PS01326">
    <property type="entry name" value="DAP_EPIMERASE"/>
    <property type="match status" value="1"/>
</dbReference>
<evidence type="ECO:0000256" key="9">
    <source>
        <dbReference type="PROSITE-ProRule" id="PRU10125"/>
    </source>
</evidence>
<evidence type="ECO:0000256" key="2">
    <source>
        <dbReference type="ARBA" id="ARBA00010219"/>
    </source>
</evidence>
<dbReference type="STRING" id="1392998.ANME2D_01002"/>
<keyword evidence="6 8" id="KW-0413">Isomerase</keyword>
<evidence type="ECO:0000256" key="7">
    <source>
        <dbReference type="ARBA" id="ARBA00051712"/>
    </source>
</evidence>
<evidence type="ECO:0000256" key="8">
    <source>
        <dbReference type="HAMAP-Rule" id="MF_00197"/>
    </source>
</evidence>
<protein>
    <recommendedName>
        <fullName evidence="3 8">Diaminopimelate epimerase</fullName>
        <shortName evidence="8">DAP epimerase</shortName>
        <ecNumber evidence="3 8">5.1.1.7</ecNumber>
    </recommendedName>
    <alternativeName>
        <fullName evidence="8">PLP-independent amino acid racemase</fullName>
    </alternativeName>
</protein>
<dbReference type="RefSeq" id="WP_096206701.1">
    <property type="nucleotide sequence ID" value="NZ_FZMP01000206.1"/>
</dbReference>
<feature type="binding site" evidence="8">
    <location>
        <position position="189"/>
    </location>
    <ligand>
        <name>substrate</name>
    </ligand>
</feature>
<evidence type="ECO:0000313" key="10">
    <source>
        <dbReference type="EMBL" id="SNQ62085.1"/>
    </source>
</evidence>
<evidence type="ECO:0000256" key="4">
    <source>
        <dbReference type="ARBA" id="ARBA00022605"/>
    </source>
</evidence>
<reference evidence="11" key="1">
    <citation type="submission" date="2017-06" db="EMBL/GenBank/DDBJ databases">
        <authorList>
            <person name="Cremers G."/>
        </authorList>
    </citation>
    <scope>NUCLEOTIDE SEQUENCE [LARGE SCALE GENOMIC DNA]</scope>
</reference>
<feature type="active site" description="Proton donor" evidence="8">
    <location>
        <position position="75"/>
    </location>
</feature>
<comment type="function">
    <text evidence="8">Catalyzes the stereoinversion of LL-2,6-diaminopimelate (L,L-DAP) to meso-diaminopimelate (meso-DAP), a precursor of L-lysine.</text>
</comment>
<proteinExistence type="inferred from homology"/>
<gene>
    <name evidence="8 10" type="primary">dapF</name>
    <name evidence="10" type="ORF">MNV_590018</name>
</gene>
<feature type="active site" evidence="9">
    <location>
        <position position="75"/>
    </location>
</feature>
<dbReference type="UniPathway" id="UPA00034">
    <property type="reaction ID" value="UER00025"/>
</dbReference>
<dbReference type="EMBL" id="FZMP01000206">
    <property type="protein sequence ID" value="SNQ62085.1"/>
    <property type="molecule type" value="Genomic_DNA"/>
</dbReference>
<feature type="binding site" evidence="8">
    <location>
        <begin position="218"/>
        <end position="219"/>
    </location>
    <ligand>
        <name>substrate</name>
    </ligand>
</feature>
<comment type="similarity">
    <text evidence="2 8">Belongs to the diaminopimelate epimerase family.</text>
</comment>
<feature type="binding site" evidence="8">
    <location>
        <position position="12"/>
    </location>
    <ligand>
        <name>substrate</name>
    </ligand>
</feature>
<comment type="subunit">
    <text evidence="8">Homodimer.</text>
</comment>
<dbReference type="PANTHER" id="PTHR31689">
    <property type="entry name" value="DIAMINOPIMELATE EPIMERASE, CHLOROPLASTIC"/>
    <property type="match status" value="1"/>
</dbReference>
<sequence>MIRFTKLHGNGNDFIVIDEYKAKVIQDDEKPAFASKYCDRRFGIGADGVLYLGISDKADIRMRIFNPDGTEAEMCGNGIRCLVKYALDKGYIKANAAVETLAGVLSISSRRNDRTWITVNMGRPEFSREKIPVKGTGEFLEVGMHGYKVSAVNTGVPHAVVFVDSLDSPELFNTAPEIRYDPVFPKGTNVNFVRVNSRDEIAVRTYERGVEAETLSCGTGSVACAAVAHRLGKTGSKVRVNTKGGELVVSLKDGTAFMEGAAERVFDGLI</sequence>
<dbReference type="EC" id="5.1.1.7" evidence="3 8"/>
<dbReference type="PANTHER" id="PTHR31689:SF0">
    <property type="entry name" value="DIAMINOPIMELATE EPIMERASE"/>
    <property type="match status" value="1"/>
</dbReference>
<dbReference type="GO" id="GO:0008837">
    <property type="term" value="F:diaminopimelate epimerase activity"/>
    <property type="evidence" value="ECO:0007669"/>
    <property type="project" value="UniProtKB-UniRule"/>
</dbReference>
<comment type="subcellular location">
    <subcellularLocation>
        <location evidence="8">Cytoplasm</location>
    </subcellularLocation>
</comment>
<dbReference type="AlphaFoldDB" id="A0A284VS20"/>
<keyword evidence="4 8" id="KW-0028">Amino-acid biosynthesis</keyword>
<dbReference type="GO" id="GO:0009089">
    <property type="term" value="P:lysine biosynthetic process via diaminopimelate"/>
    <property type="evidence" value="ECO:0007669"/>
    <property type="project" value="UniProtKB-UniRule"/>
</dbReference>
<feature type="binding site" evidence="8">
    <location>
        <begin position="76"/>
        <end position="77"/>
    </location>
    <ligand>
        <name>substrate</name>
    </ligand>
</feature>
<dbReference type="Pfam" id="PF01678">
    <property type="entry name" value="DAP_epimerase"/>
    <property type="match status" value="2"/>
</dbReference>
<dbReference type="InterPro" id="IPR018510">
    <property type="entry name" value="DAP_epimerase_AS"/>
</dbReference>
<comment type="pathway">
    <text evidence="1 8">Amino-acid biosynthesis; L-lysine biosynthesis via DAP pathway; DL-2,6-diaminopimelate from LL-2,6-diaminopimelate: step 1/1.</text>
</comment>
<dbReference type="NCBIfam" id="TIGR00652">
    <property type="entry name" value="DapF"/>
    <property type="match status" value="1"/>
</dbReference>
<feature type="site" description="Could be important to modulate the pK values of the two catalytic cysteine residues" evidence="8">
    <location>
        <position position="207"/>
    </location>
</feature>
<keyword evidence="8" id="KW-0963">Cytoplasm</keyword>